<evidence type="ECO:0000313" key="1">
    <source>
        <dbReference type="EMBL" id="RNJ27449.1"/>
    </source>
</evidence>
<dbReference type="EMBL" id="RJJC01000001">
    <property type="protein sequence ID" value="RNJ27449.1"/>
    <property type="molecule type" value="Genomic_DNA"/>
</dbReference>
<dbReference type="Pfam" id="PF13412">
    <property type="entry name" value="HTH_24"/>
    <property type="match status" value="1"/>
</dbReference>
<name>A0AAJ4RAQ2_9EURY</name>
<dbReference type="Proteomes" id="UP000270581">
    <property type="component" value="Unassembled WGS sequence"/>
</dbReference>
<evidence type="ECO:0000313" key="2">
    <source>
        <dbReference type="Proteomes" id="UP000270581"/>
    </source>
</evidence>
<dbReference type="InterPro" id="IPR036388">
    <property type="entry name" value="WH-like_DNA-bd_sf"/>
</dbReference>
<dbReference type="SUPFAM" id="SSF46785">
    <property type="entry name" value="Winged helix' DNA-binding domain"/>
    <property type="match status" value="1"/>
</dbReference>
<dbReference type="InterPro" id="IPR036390">
    <property type="entry name" value="WH_DNA-bd_sf"/>
</dbReference>
<protein>
    <submittedName>
        <fullName evidence="1">Winged helix-turn-helix domain-containing protein</fullName>
    </submittedName>
</protein>
<organism evidence="1 2">
    <name type="scientific">Halosegnis longus</name>
    <dbReference type="NCBI Taxonomy" id="2216012"/>
    <lineage>
        <taxon>Archaea</taxon>
        <taxon>Methanobacteriati</taxon>
        <taxon>Methanobacteriota</taxon>
        <taxon>Stenosarchaea group</taxon>
        <taxon>Halobacteria</taxon>
        <taxon>Halobacteriales</taxon>
        <taxon>Natronomonadaceae</taxon>
        <taxon>Halosegnis</taxon>
    </lineage>
</organism>
<proteinExistence type="predicted"/>
<dbReference type="AlphaFoldDB" id="A0AAJ4RAQ2"/>
<accession>A0AAJ4RAQ2</accession>
<sequence length="78" mass="8535">MSTSETQARTTEGLTPSAKFVHYVLVNDGDHTQSELAEATGLSPRTIRDAVGALVERDIATEEVCLRDARRRVYSADV</sequence>
<keyword evidence="2" id="KW-1185">Reference proteome</keyword>
<reference evidence="1 2" key="1">
    <citation type="submission" date="2018-11" db="EMBL/GenBank/DDBJ databases">
        <title>Genome sequences of Natronomonas sp. CBA1133.</title>
        <authorList>
            <person name="Roh S.W."/>
            <person name="Cha I.-T."/>
        </authorList>
    </citation>
    <scope>NUCLEOTIDE SEQUENCE [LARGE SCALE GENOMIC DNA]</scope>
    <source>
        <strain evidence="1 2">CBA1133</strain>
    </source>
</reference>
<dbReference type="Gene3D" id="1.10.10.10">
    <property type="entry name" value="Winged helix-like DNA-binding domain superfamily/Winged helix DNA-binding domain"/>
    <property type="match status" value="1"/>
</dbReference>
<comment type="caution">
    <text evidence="1">The sequence shown here is derived from an EMBL/GenBank/DDBJ whole genome shotgun (WGS) entry which is preliminary data.</text>
</comment>
<gene>
    <name evidence="1" type="ORF">Nmn1133_00180</name>
</gene>